<dbReference type="AlphaFoldDB" id="A0A0F7UTJ3"/>
<feature type="compositionally biased region" description="Basic and acidic residues" evidence="1">
    <location>
        <begin position="143"/>
        <end position="152"/>
    </location>
</feature>
<sequence>MLRSIGKPDFSRVCIDGRKKQVKHENAGTNTVDLSYVASAYCPIQSQRNPRATDSVSGVVLLERWSASDPPLYFCVHGTPAPPLPEDTPDETMPHPIQDAPAEMTQSNSPESETSTTGREDASKELQIEELPRPPEKAQAAAGREDESKEPQTPEFPRPSGKAQAAGGQEDTSKEPQTLEFPRPSEKAQAATGREDASKELQIEEFPRPPEKAQAAAGREDESKEPQTPTGREDESKETRTPVSRRPSGRAQAAESRRSSRKGQAAAGREDASKGPQTETGSVNPEEGPSGQQKVRCRVGWHCRRVSWPTRGRHLLCRKEQ</sequence>
<evidence type="ECO:0000256" key="1">
    <source>
        <dbReference type="SAM" id="MobiDB-lite"/>
    </source>
</evidence>
<feature type="compositionally biased region" description="Basic and acidic residues" evidence="1">
    <location>
        <begin position="218"/>
        <end position="240"/>
    </location>
</feature>
<evidence type="ECO:0000313" key="2">
    <source>
        <dbReference type="EMBL" id="CEL72382.1"/>
    </source>
</evidence>
<name>A0A0F7UTJ3_TOXGV</name>
<protein>
    <submittedName>
        <fullName evidence="2">Uncharacterized protein</fullName>
    </submittedName>
</protein>
<feature type="compositionally biased region" description="Basic and acidic residues" evidence="1">
    <location>
        <begin position="118"/>
        <end position="136"/>
    </location>
</feature>
<accession>A0A0F7UTJ3</accession>
<organism evidence="2">
    <name type="scientific">Toxoplasma gondii (strain ATCC 50861 / VEG)</name>
    <dbReference type="NCBI Taxonomy" id="432359"/>
    <lineage>
        <taxon>Eukaryota</taxon>
        <taxon>Sar</taxon>
        <taxon>Alveolata</taxon>
        <taxon>Apicomplexa</taxon>
        <taxon>Conoidasida</taxon>
        <taxon>Coccidia</taxon>
        <taxon>Eucoccidiorida</taxon>
        <taxon>Eimeriorina</taxon>
        <taxon>Sarcocystidae</taxon>
        <taxon>Toxoplasma</taxon>
    </lineage>
</organism>
<reference evidence="2" key="1">
    <citation type="journal article" date="2015" name="PLoS ONE">
        <title>Comprehensive Evaluation of Toxoplasma gondii VEG and Neospora caninum LIV Genomes with Tachyzoite Stage Transcriptome and Proteome Defines Novel Transcript Features.</title>
        <authorList>
            <person name="Ramaprasad A."/>
            <person name="Mourier T."/>
            <person name="Naeem R."/>
            <person name="Malas T.B."/>
            <person name="Moussa E."/>
            <person name="Panigrahi A."/>
            <person name="Vermont S.J."/>
            <person name="Otto T.D."/>
            <person name="Wastling J."/>
            <person name="Pain A."/>
        </authorList>
    </citation>
    <scope>NUCLEOTIDE SEQUENCE</scope>
    <source>
        <strain evidence="2">VEG</strain>
    </source>
</reference>
<dbReference type="EMBL" id="LN714492">
    <property type="protein sequence ID" value="CEL72382.1"/>
    <property type="molecule type" value="Genomic_DNA"/>
</dbReference>
<feature type="compositionally biased region" description="Polar residues" evidence="1">
    <location>
        <begin position="104"/>
        <end position="117"/>
    </location>
</feature>
<feature type="region of interest" description="Disordered" evidence="1">
    <location>
        <begin position="77"/>
        <end position="297"/>
    </location>
</feature>
<gene>
    <name evidence="2" type="ORF">BN1205_105250</name>
</gene>
<proteinExistence type="predicted"/>
<feature type="compositionally biased region" description="Basic and acidic residues" evidence="1">
    <location>
        <begin position="193"/>
        <end position="211"/>
    </location>
</feature>